<name>A0ABT3C9L5_9MYCO</name>
<evidence type="ECO:0000256" key="4">
    <source>
        <dbReference type="ARBA" id="ARBA00022833"/>
    </source>
</evidence>
<dbReference type="CDD" id="cd16277">
    <property type="entry name" value="metallo-hydrolase-like_MBL-fold"/>
    <property type="match status" value="1"/>
</dbReference>
<dbReference type="InterPro" id="IPR036866">
    <property type="entry name" value="RibonucZ/Hydroxyglut_hydro"/>
</dbReference>
<dbReference type="Proteomes" id="UP001526201">
    <property type="component" value="Unassembled WGS sequence"/>
</dbReference>
<evidence type="ECO:0000256" key="3">
    <source>
        <dbReference type="ARBA" id="ARBA00022801"/>
    </source>
</evidence>
<keyword evidence="7" id="KW-1185">Reference proteome</keyword>
<evidence type="ECO:0000313" key="6">
    <source>
        <dbReference type="EMBL" id="MCV7226128.1"/>
    </source>
</evidence>
<accession>A0ABT3C9L5</accession>
<keyword evidence="2" id="KW-0479">Metal-binding</keyword>
<evidence type="ECO:0000313" key="7">
    <source>
        <dbReference type="Proteomes" id="UP001526201"/>
    </source>
</evidence>
<proteinExistence type="inferred from homology"/>
<feature type="domain" description="Metallo-beta-lactamase" evidence="5">
    <location>
        <begin position="58"/>
        <end position="266"/>
    </location>
</feature>
<dbReference type="InterPro" id="IPR001279">
    <property type="entry name" value="Metallo-B-lactamas"/>
</dbReference>
<comment type="similarity">
    <text evidence="1">Belongs to the metallo-beta-lactamase superfamily.</text>
</comment>
<protein>
    <submittedName>
        <fullName evidence="6">MBL fold metallo-hydrolase</fullName>
    </submittedName>
</protein>
<dbReference type="Pfam" id="PF00753">
    <property type="entry name" value="Lactamase_B"/>
    <property type="match status" value="1"/>
</dbReference>
<organism evidence="6 7">
    <name type="scientific">Mycolicibacterium komossense</name>
    <dbReference type="NCBI Taxonomy" id="1779"/>
    <lineage>
        <taxon>Bacteria</taxon>
        <taxon>Bacillati</taxon>
        <taxon>Actinomycetota</taxon>
        <taxon>Actinomycetes</taxon>
        <taxon>Mycobacteriales</taxon>
        <taxon>Mycobacteriaceae</taxon>
        <taxon>Mycolicibacterium</taxon>
    </lineage>
</organism>
<dbReference type="SUPFAM" id="SSF56281">
    <property type="entry name" value="Metallo-hydrolase/oxidoreductase"/>
    <property type="match status" value="1"/>
</dbReference>
<dbReference type="PANTHER" id="PTHR42978">
    <property type="entry name" value="QUORUM-QUENCHING LACTONASE YTNP-RELATED-RELATED"/>
    <property type="match status" value="1"/>
</dbReference>
<comment type="caution">
    <text evidence="6">The sequence shown here is derived from an EMBL/GenBank/DDBJ whole genome shotgun (WGS) entry which is preliminary data.</text>
</comment>
<keyword evidence="4" id="KW-0862">Zinc</keyword>
<keyword evidence="3" id="KW-0378">Hydrolase</keyword>
<dbReference type="Gene3D" id="3.60.15.10">
    <property type="entry name" value="Ribonuclease Z/Hydroxyacylglutathione hydrolase-like"/>
    <property type="match status" value="1"/>
</dbReference>
<dbReference type="InterPro" id="IPR051013">
    <property type="entry name" value="MBL_superfamily_lactonases"/>
</dbReference>
<dbReference type="SMART" id="SM00849">
    <property type="entry name" value="Lactamase_B"/>
    <property type="match status" value="1"/>
</dbReference>
<reference evidence="6 7" key="1">
    <citation type="journal article" date="2022" name="BMC Genomics">
        <title>Comparative genome analysis of mycobacteria focusing on tRNA and non-coding RNA.</title>
        <authorList>
            <person name="Behra P.R.K."/>
            <person name="Pettersson B.M.F."/>
            <person name="Ramesh M."/>
            <person name="Das S."/>
            <person name="Dasgupta S."/>
            <person name="Kirsebom L.A."/>
        </authorList>
    </citation>
    <scope>NUCLEOTIDE SEQUENCE [LARGE SCALE GENOMIC DNA]</scope>
    <source>
        <strain evidence="6 7">DSM 44078</strain>
    </source>
</reference>
<evidence type="ECO:0000259" key="5">
    <source>
        <dbReference type="SMART" id="SM00849"/>
    </source>
</evidence>
<gene>
    <name evidence="6" type="ORF">H7J73_08805</name>
</gene>
<dbReference type="EMBL" id="JACKTY010000020">
    <property type="protein sequence ID" value="MCV7226128.1"/>
    <property type="molecule type" value="Genomic_DNA"/>
</dbReference>
<sequence>MPGDRIQLGHAVLTRVLELTIEMRTGLFADTPPQAWAEHADLLAPTFVALDRQLWRIAMQSWVIHVDGLTVVVDTGVGNGRERPHMPPLDHLDTDYLAALGRAGVHPETVDVVINTHLHTDHVGWNTRRRGDAWVPTFPNARYLMPEADYRFFSPDGPGVNDGMRLVFSDSVIPVQEQIVLWSGEYQVSPSLTLRPAPGHTPGSSVVWLDAGVRAAFVGDLTHCPIQIVRPDDPCAFDVDVAAATRSRSAVFTDAARLGAYLVPAHYPGHGGALLRADGETFAVDRWLGLEAI</sequence>
<evidence type="ECO:0000256" key="1">
    <source>
        <dbReference type="ARBA" id="ARBA00007749"/>
    </source>
</evidence>
<dbReference type="RefSeq" id="WP_264066962.1">
    <property type="nucleotide sequence ID" value="NZ_JACKTY010000020.1"/>
</dbReference>
<evidence type="ECO:0000256" key="2">
    <source>
        <dbReference type="ARBA" id="ARBA00022723"/>
    </source>
</evidence>
<dbReference type="PANTHER" id="PTHR42978:SF6">
    <property type="entry name" value="QUORUM-QUENCHING LACTONASE YTNP-RELATED"/>
    <property type="match status" value="1"/>
</dbReference>